<keyword evidence="4" id="KW-1185">Reference proteome</keyword>
<comment type="caution">
    <text evidence="3">The sequence shown here is derived from an EMBL/GenBank/DDBJ whole genome shotgun (WGS) entry which is preliminary data.</text>
</comment>
<evidence type="ECO:0000313" key="4">
    <source>
        <dbReference type="Proteomes" id="UP001500503"/>
    </source>
</evidence>
<keyword evidence="2" id="KW-0472">Membrane</keyword>
<feature type="transmembrane region" description="Helical" evidence="2">
    <location>
        <begin position="55"/>
        <end position="75"/>
    </location>
</feature>
<keyword evidence="2" id="KW-1133">Transmembrane helix</keyword>
<protein>
    <recommendedName>
        <fullName evidence="5">PASTA domain-containing protein</fullName>
    </recommendedName>
</protein>
<organism evidence="3 4">
    <name type="scientific">Actinoallomurus oryzae</name>
    <dbReference type="NCBI Taxonomy" id="502180"/>
    <lineage>
        <taxon>Bacteria</taxon>
        <taxon>Bacillati</taxon>
        <taxon>Actinomycetota</taxon>
        <taxon>Actinomycetes</taxon>
        <taxon>Streptosporangiales</taxon>
        <taxon>Thermomonosporaceae</taxon>
        <taxon>Actinoallomurus</taxon>
    </lineage>
</organism>
<evidence type="ECO:0000313" key="3">
    <source>
        <dbReference type="EMBL" id="GAA4502522.1"/>
    </source>
</evidence>
<dbReference type="Proteomes" id="UP001500503">
    <property type="component" value="Unassembled WGS sequence"/>
</dbReference>
<name>A0ABP8QHD4_9ACTN</name>
<feature type="region of interest" description="Disordered" evidence="1">
    <location>
        <begin position="197"/>
        <end position="217"/>
    </location>
</feature>
<evidence type="ECO:0000256" key="2">
    <source>
        <dbReference type="SAM" id="Phobius"/>
    </source>
</evidence>
<dbReference type="EMBL" id="BAABHF010000027">
    <property type="protein sequence ID" value="GAA4502522.1"/>
    <property type="molecule type" value="Genomic_DNA"/>
</dbReference>
<keyword evidence="2" id="KW-0812">Transmembrane</keyword>
<proteinExistence type="predicted"/>
<dbReference type="RefSeq" id="WP_345468693.1">
    <property type="nucleotide sequence ID" value="NZ_BAABHF010000027.1"/>
</dbReference>
<gene>
    <name evidence="3" type="ORF">GCM10023191_054200</name>
</gene>
<accession>A0ABP8QHD4</accession>
<evidence type="ECO:0008006" key="5">
    <source>
        <dbReference type="Google" id="ProtNLM"/>
    </source>
</evidence>
<sequence>MTGHRALSALKPVALDDLSETDQSDAGMEARIAAIVASPRPARVTSTRRLPARPWLLLTTGAVAAGAVAVAVTVVPTRDTGRPAVTVAPAPPRVQAAALSFTRKGGYLTVKVTDPVADPARYKKEFAAHGLNVDLRLEPGPARKAGSVIFLEDDGGGRVKTISAPGHCGSETCEVGIKIPLTYKAFVRVVFGRTARPGEHYNTGPGDTPGEGVGLSDVRGRTVADVLAEARRRHIGGIGYRYQPTRPDEQGDRQPYPMGVPADKVKGDWRVYDAAAGTGGEVLLFVHPPN</sequence>
<evidence type="ECO:0000256" key="1">
    <source>
        <dbReference type="SAM" id="MobiDB-lite"/>
    </source>
</evidence>
<reference evidence="4" key="1">
    <citation type="journal article" date="2019" name="Int. J. Syst. Evol. Microbiol.">
        <title>The Global Catalogue of Microorganisms (GCM) 10K type strain sequencing project: providing services to taxonomists for standard genome sequencing and annotation.</title>
        <authorList>
            <consortium name="The Broad Institute Genomics Platform"/>
            <consortium name="The Broad Institute Genome Sequencing Center for Infectious Disease"/>
            <person name="Wu L."/>
            <person name="Ma J."/>
        </authorList>
    </citation>
    <scope>NUCLEOTIDE SEQUENCE [LARGE SCALE GENOMIC DNA]</scope>
    <source>
        <strain evidence="4">JCM 17933</strain>
    </source>
</reference>